<keyword evidence="2" id="KW-0576">Peroxisome</keyword>
<accession>A0A1H0GMJ4</accession>
<proteinExistence type="predicted"/>
<comment type="subcellular location">
    <subcellularLocation>
        <location evidence="1">Peroxisome</location>
    </subcellularLocation>
</comment>
<organism evidence="4 5">
    <name type="scientific">Aureimonas jatrophae</name>
    <dbReference type="NCBI Taxonomy" id="1166073"/>
    <lineage>
        <taxon>Bacteria</taxon>
        <taxon>Pseudomonadati</taxon>
        <taxon>Pseudomonadota</taxon>
        <taxon>Alphaproteobacteria</taxon>
        <taxon>Hyphomicrobiales</taxon>
        <taxon>Aurantimonadaceae</taxon>
        <taxon>Aureimonas</taxon>
    </lineage>
</organism>
<dbReference type="OrthoDB" id="9797151at2"/>
<dbReference type="InterPro" id="IPR051053">
    <property type="entry name" value="ECH/Chromodomain_protein"/>
</dbReference>
<evidence type="ECO:0000256" key="1">
    <source>
        <dbReference type="ARBA" id="ARBA00004275"/>
    </source>
</evidence>
<dbReference type="AlphaFoldDB" id="A0A1H0GMJ4"/>
<evidence type="ECO:0000256" key="2">
    <source>
        <dbReference type="ARBA" id="ARBA00023140"/>
    </source>
</evidence>
<dbReference type="GO" id="GO:0004165">
    <property type="term" value="F:delta(3)-delta(2)-enoyl-CoA isomerase activity"/>
    <property type="evidence" value="ECO:0007669"/>
    <property type="project" value="UniProtKB-ARBA"/>
</dbReference>
<keyword evidence="3" id="KW-0413">Isomerase</keyword>
<dbReference type="PANTHER" id="PTHR43684:SF1">
    <property type="entry name" value="ENOYL-COA DELTA ISOMERASE 2"/>
    <property type="match status" value="1"/>
</dbReference>
<dbReference type="SUPFAM" id="SSF52096">
    <property type="entry name" value="ClpP/crotonase"/>
    <property type="match status" value="1"/>
</dbReference>
<dbReference type="STRING" id="1166073.SAMN05192530_103204"/>
<evidence type="ECO:0000256" key="3">
    <source>
        <dbReference type="ARBA" id="ARBA00023235"/>
    </source>
</evidence>
<dbReference type="Pfam" id="PF00378">
    <property type="entry name" value="ECH_1"/>
    <property type="match status" value="1"/>
</dbReference>
<dbReference type="NCBIfam" id="NF004681">
    <property type="entry name" value="PRK06023.1"/>
    <property type="match status" value="1"/>
</dbReference>
<evidence type="ECO:0000313" key="4">
    <source>
        <dbReference type="EMBL" id="SDO08114.1"/>
    </source>
</evidence>
<dbReference type="Proteomes" id="UP000198793">
    <property type="component" value="Unassembled WGS sequence"/>
</dbReference>
<evidence type="ECO:0000313" key="5">
    <source>
        <dbReference type="Proteomes" id="UP000198793"/>
    </source>
</evidence>
<dbReference type="InterPro" id="IPR029045">
    <property type="entry name" value="ClpP/crotonase-like_dom_sf"/>
</dbReference>
<dbReference type="Gene3D" id="3.90.226.10">
    <property type="entry name" value="2-enoyl-CoA Hydratase, Chain A, domain 1"/>
    <property type="match status" value="1"/>
</dbReference>
<dbReference type="RefSeq" id="WP_090671990.1">
    <property type="nucleotide sequence ID" value="NZ_FNIT01000003.1"/>
</dbReference>
<dbReference type="InterPro" id="IPR001753">
    <property type="entry name" value="Enoyl-CoA_hydra/iso"/>
</dbReference>
<reference evidence="4 5" key="1">
    <citation type="submission" date="2016-10" db="EMBL/GenBank/DDBJ databases">
        <authorList>
            <person name="de Groot N.N."/>
        </authorList>
    </citation>
    <scope>NUCLEOTIDE SEQUENCE [LARGE SCALE GENOMIC DNA]</scope>
    <source>
        <strain evidence="5">L7-484,KACC 16230,DSM 25025</strain>
    </source>
</reference>
<keyword evidence="5" id="KW-1185">Reference proteome</keyword>
<gene>
    <name evidence="4" type="ORF">SAMN05192530_103204</name>
</gene>
<sequence length="247" mass="26337">MSGASPENIGVVQQGSVLTIRLQRPEKKNAIDRAMYAAMTRCLRAATADDTVRCVRFAGGPGSFSAGNDIADFLGVGEAGTLDEVQAFLDTVVDFPKPIVAAVDGIAIGIGTTLLFHCDQVVASPRSVFRTPFSDLGLVPEAGSSLLAPRLMGEREAFALLAMGETFDANRALRTGIVTQLADDVDGASLHVAEQLAGKPSEALAITRTLLRPDREQLRERIGVESRFFAECLRSPEARTAFAAFLR</sequence>
<protein>
    <submittedName>
        <fullName evidence="4">Enoyl-CoA hydratase/carnithine racemase</fullName>
    </submittedName>
</protein>
<dbReference type="EMBL" id="FNIT01000003">
    <property type="protein sequence ID" value="SDO08114.1"/>
    <property type="molecule type" value="Genomic_DNA"/>
</dbReference>
<dbReference type="PANTHER" id="PTHR43684">
    <property type="match status" value="1"/>
</dbReference>
<name>A0A1H0GMJ4_9HYPH</name>
<dbReference type="CDD" id="cd06558">
    <property type="entry name" value="crotonase-like"/>
    <property type="match status" value="1"/>
</dbReference>